<keyword evidence="2" id="KW-1185">Reference proteome</keyword>
<dbReference type="Proteomes" id="UP001231124">
    <property type="component" value="Unassembled WGS sequence"/>
</dbReference>
<name>A0ABU0I578_9HYPH</name>
<dbReference type="RefSeq" id="WP_238207408.1">
    <property type="nucleotide sequence ID" value="NZ_BPQE01000034.1"/>
</dbReference>
<proteinExistence type="predicted"/>
<evidence type="ECO:0000313" key="1">
    <source>
        <dbReference type="EMBL" id="MDQ0449777.1"/>
    </source>
</evidence>
<dbReference type="EMBL" id="JAUSVP010000017">
    <property type="protein sequence ID" value="MDQ0449777.1"/>
    <property type="molecule type" value="Genomic_DNA"/>
</dbReference>
<organism evidence="1 2">
    <name type="scientific">Methylobacterium aerolatum</name>
    <dbReference type="NCBI Taxonomy" id="418708"/>
    <lineage>
        <taxon>Bacteria</taxon>
        <taxon>Pseudomonadati</taxon>
        <taxon>Pseudomonadota</taxon>
        <taxon>Alphaproteobacteria</taxon>
        <taxon>Hyphomicrobiales</taxon>
        <taxon>Methylobacteriaceae</taxon>
        <taxon>Methylobacterium</taxon>
    </lineage>
</organism>
<accession>A0ABU0I578</accession>
<protein>
    <submittedName>
        <fullName evidence="1">Uncharacterized protein</fullName>
    </submittedName>
</protein>
<sequence>MSASAAILAPVPTAKEIIHDLARRHGIRYERADSDDWAEAVSRVAGDDVDLDETEWLLVALGRAEIMPDIDNTLLHARYLAERDGRAA</sequence>
<evidence type="ECO:0000313" key="2">
    <source>
        <dbReference type="Proteomes" id="UP001231124"/>
    </source>
</evidence>
<reference evidence="1 2" key="1">
    <citation type="submission" date="2023-07" db="EMBL/GenBank/DDBJ databases">
        <title>Genomic Encyclopedia of Type Strains, Phase IV (KMG-IV): sequencing the most valuable type-strain genomes for metagenomic binning, comparative biology and taxonomic classification.</title>
        <authorList>
            <person name="Goeker M."/>
        </authorList>
    </citation>
    <scope>NUCLEOTIDE SEQUENCE [LARGE SCALE GENOMIC DNA]</scope>
    <source>
        <strain evidence="1 2">DSM 19013</strain>
    </source>
</reference>
<gene>
    <name evidence="1" type="ORF">QO012_004299</name>
</gene>
<comment type="caution">
    <text evidence="1">The sequence shown here is derived from an EMBL/GenBank/DDBJ whole genome shotgun (WGS) entry which is preliminary data.</text>
</comment>